<proteinExistence type="predicted"/>
<dbReference type="AlphaFoldDB" id="A0A232ENA1"/>
<dbReference type="Proteomes" id="UP000215335">
    <property type="component" value="Unassembled WGS sequence"/>
</dbReference>
<dbReference type="EMBL" id="NNAY01003203">
    <property type="protein sequence ID" value="OXU19802.1"/>
    <property type="molecule type" value="Genomic_DNA"/>
</dbReference>
<sequence>MYTPYWAQVKESQLWVFSLKEHAELEWKRIVCGHDHLTVHATGTLKLQPGCKAIANNYQLFTNAAMSLTPIELP</sequence>
<gene>
    <name evidence="1" type="ORF">TSAR_006718</name>
</gene>
<evidence type="ECO:0000313" key="2">
    <source>
        <dbReference type="Proteomes" id="UP000215335"/>
    </source>
</evidence>
<accession>A0A232ENA1</accession>
<keyword evidence="2" id="KW-1185">Reference proteome</keyword>
<evidence type="ECO:0000313" key="1">
    <source>
        <dbReference type="EMBL" id="OXU19802.1"/>
    </source>
</evidence>
<comment type="caution">
    <text evidence="1">The sequence shown here is derived from an EMBL/GenBank/DDBJ whole genome shotgun (WGS) entry which is preliminary data.</text>
</comment>
<name>A0A232ENA1_9HYME</name>
<protein>
    <submittedName>
        <fullName evidence="1">Uncharacterized protein</fullName>
    </submittedName>
</protein>
<reference evidence="1 2" key="1">
    <citation type="journal article" date="2017" name="Curr. Biol.">
        <title>The Evolution of Venom by Co-option of Single-Copy Genes.</title>
        <authorList>
            <person name="Martinson E.O."/>
            <person name="Mrinalini"/>
            <person name="Kelkar Y.D."/>
            <person name="Chang C.H."/>
            <person name="Werren J.H."/>
        </authorList>
    </citation>
    <scope>NUCLEOTIDE SEQUENCE [LARGE SCALE GENOMIC DNA]</scope>
    <source>
        <strain evidence="1 2">Alberta</strain>
        <tissue evidence="1">Whole body</tissue>
    </source>
</reference>
<organism evidence="1 2">
    <name type="scientific">Trichomalopsis sarcophagae</name>
    <dbReference type="NCBI Taxonomy" id="543379"/>
    <lineage>
        <taxon>Eukaryota</taxon>
        <taxon>Metazoa</taxon>
        <taxon>Ecdysozoa</taxon>
        <taxon>Arthropoda</taxon>
        <taxon>Hexapoda</taxon>
        <taxon>Insecta</taxon>
        <taxon>Pterygota</taxon>
        <taxon>Neoptera</taxon>
        <taxon>Endopterygota</taxon>
        <taxon>Hymenoptera</taxon>
        <taxon>Apocrita</taxon>
        <taxon>Proctotrupomorpha</taxon>
        <taxon>Chalcidoidea</taxon>
        <taxon>Pteromalidae</taxon>
        <taxon>Pteromalinae</taxon>
        <taxon>Trichomalopsis</taxon>
    </lineage>
</organism>